<protein>
    <submittedName>
        <fullName evidence="1">Uncharacterized protein</fullName>
    </submittedName>
</protein>
<gene>
    <name evidence="1" type="ORF">FA048_03870</name>
</gene>
<reference evidence="1 2" key="1">
    <citation type="submission" date="2019-04" db="EMBL/GenBank/DDBJ databases">
        <title>Pedobacter sp. RP-3-22 sp. nov., isolated from Arctic soil.</title>
        <authorList>
            <person name="Dahal R.H."/>
            <person name="Kim D.-U."/>
        </authorList>
    </citation>
    <scope>NUCLEOTIDE SEQUENCE [LARGE SCALE GENOMIC DNA]</scope>
    <source>
        <strain evidence="1 2">RP-3-22</strain>
    </source>
</reference>
<keyword evidence="2" id="KW-1185">Reference proteome</keyword>
<organism evidence="1 2">
    <name type="scientific">Pedobacter polaris</name>
    <dbReference type="NCBI Taxonomy" id="2571273"/>
    <lineage>
        <taxon>Bacteria</taxon>
        <taxon>Pseudomonadati</taxon>
        <taxon>Bacteroidota</taxon>
        <taxon>Sphingobacteriia</taxon>
        <taxon>Sphingobacteriales</taxon>
        <taxon>Sphingobacteriaceae</taxon>
        <taxon>Pedobacter</taxon>
    </lineage>
</organism>
<name>A0A4U1CVP6_9SPHI</name>
<dbReference type="Proteomes" id="UP000309488">
    <property type="component" value="Unassembled WGS sequence"/>
</dbReference>
<dbReference type="OrthoDB" id="885042at2"/>
<dbReference type="AlphaFoldDB" id="A0A4U1CVP6"/>
<accession>A0A4U1CVP6</accession>
<sequence length="71" mass="8126">MKSLLFFLFFLSSGNCKETTPTTVYLCNSPSAKKYHYKSDCRGLSNCSYKIVKTTLEKANKDKKTLCGWEK</sequence>
<evidence type="ECO:0000313" key="1">
    <source>
        <dbReference type="EMBL" id="TKC12766.1"/>
    </source>
</evidence>
<proteinExistence type="predicted"/>
<dbReference type="EMBL" id="SWBR01000001">
    <property type="protein sequence ID" value="TKC12766.1"/>
    <property type="molecule type" value="Genomic_DNA"/>
</dbReference>
<comment type="caution">
    <text evidence="1">The sequence shown here is derived from an EMBL/GenBank/DDBJ whole genome shotgun (WGS) entry which is preliminary data.</text>
</comment>
<evidence type="ECO:0000313" key="2">
    <source>
        <dbReference type="Proteomes" id="UP000309488"/>
    </source>
</evidence>